<evidence type="ECO:0000256" key="5">
    <source>
        <dbReference type="ARBA" id="ARBA00022692"/>
    </source>
</evidence>
<dbReference type="InterPro" id="IPR038377">
    <property type="entry name" value="Na/Glc_symporter_sf"/>
</dbReference>
<evidence type="ECO:0000256" key="2">
    <source>
        <dbReference type="ARBA" id="ARBA00006434"/>
    </source>
</evidence>
<dbReference type="GO" id="GO:0006814">
    <property type="term" value="P:sodium ion transport"/>
    <property type="evidence" value="ECO:0007669"/>
    <property type="project" value="UniProtKB-KW"/>
</dbReference>
<evidence type="ECO:0000256" key="12">
    <source>
        <dbReference type="SAM" id="Phobius"/>
    </source>
</evidence>
<evidence type="ECO:0000256" key="6">
    <source>
        <dbReference type="ARBA" id="ARBA00022989"/>
    </source>
</evidence>
<keyword evidence="5 12" id="KW-0812">Transmembrane</keyword>
<dbReference type="InterPro" id="IPR051163">
    <property type="entry name" value="Sodium:Solute_Symporter_SSF"/>
</dbReference>
<keyword evidence="9 12" id="KW-0472">Membrane</keyword>
<keyword evidence="7" id="KW-0915">Sodium</keyword>
<keyword evidence="8" id="KW-0406">Ion transport</keyword>
<evidence type="ECO:0000313" key="13">
    <source>
        <dbReference type="EMBL" id="RWS28446.1"/>
    </source>
</evidence>
<keyword evidence="10" id="KW-0739">Sodium transport</keyword>
<gene>
    <name evidence="13" type="ORF">B4U80_05105</name>
</gene>
<dbReference type="Pfam" id="PF00474">
    <property type="entry name" value="SSF"/>
    <property type="match status" value="1"/>
</dbReference>
<evidence type="ECO:0000256" key="7">
    <source>
        <dbReference type="ARBA" id="ARBA00023053"/>
    </source>
</evidence>
<dbReference type="GO" id="GO:0015293">
    <property type="term" value="F:symporter activity"/>
    <property type="evidence" value="ECO:0007669"/>
    <property type="project" value="TreeGrafter"/>
</dbReference>
<feature type="transmembrane region" description="Helical" evidence="12">
    <location>
        <begin position="144"/>
        <end position="166"/>
    </location>
</feature>
<evidence type="ECO:0000256" key="8">
    <source>
        <dbReference type="ARBA" id="ARBA00023065"/>
    </source>
</evidence>
<evidence type="ECO:0000256" key="10">
    <source>
        <dbReference type="ARBA" id="ARBA00023201"/>
    </source>
</evidence>
<dbReference type="OrthoDB" id="6513502at2759"/>
<feature type="transmembrane region" description="Helical" evidence="12">
    <location>
        <begin position="248"/>
        <end position="273"/>
    </location>
</feature>
<protein>
    <submittedName>
        <fullName evidence="13">Sodium-coupled monocarboxylate transporter 2-like protein</fullName>
    </submittedName>
</protein>
<dbReference type="AlphaFoldDB" id="A0A443SLN4"/>
<organism evidence="13 14">
    <name type="scientific">Leptotrombidium deliense</name>
    <dbReference type="NCBI Taxonomy" id="299467"/>
    <lineage>
        <taxon>Eukaryota</taxon>
        <taxon>Metazoa</taxon>
        <taxon>Ecdysozoa</taxon>
        <taxon>Arthropoda</taxon>
        <taxon>Chelicerata</taxon>
        <taxon>Arachnida</taxon>
        <taxon>Acari</taxon>
        <taxon>Acariformes</taxon>
        <taxon>Trombidiformes</taxon>
        <taxon>Prostigmata</taxon>
        <taxon>Anystina</taxon>
        <taxon>Parasitengona</taxon>
        <taxon>Trombiculoidea</taxon>
        <taxon>Trombiculidae</taxon>
        <taxon>Leptotrombidium</taxon>
    </lineage>
</organism>
<dbReference type="Proteomes" id="UP000288716">
    <property type="component" value="Unassembled WGS sequence"/>
</dbReference>
<comment type="subcellular location">
    <subcellularLocation>
        <location evidence="1">Cell membrane</location>
        <topology evidence="1">Multi-pass membrane protein</topology>
    </subcellularLocation>
</comment>
<evidence type="ECO:0000256" key="11">
    <source>
        <dbReference type="RuleBase" id="RU362091"/>
    </source>
</evidence>
<dbReference type="EMBL" id="NCKV01001377">
    <property type="protein sequence ID" value="RWS28446.1"/>
    <property type="molecule type" value="Genomic_DNA"/>
</dbReference>
<comment type="similarity">
    <text evidence="2 11">Belongs to the sodium:solute symporter (SSF) (TC 2.A.21) family.</text>
</comment>
<dbReference type="PROSITE" id="PS50283">
    <property type="entry name" value="NA_SOLUT_SYMP_3"/>
    <property type="match status" value="1"/>
</dbReference>
<dbReference type="Gene3D" id="1.20.1730.10">
    <property type="entry name" value="Sodium/glucose cotransporter"/>
    <property type="match status" value="1"/>
</dbReference>
<keyword evidence="6 12" id="KW-1133">Transmembrane helix</keyword>
<name>A0A443SLN4_9ACAR</name>
<dbReference type="PANTHER" id="PTHR42985">
    <property type="entry name" value="SODIUM-COUPLED MONOCARBOXYLATE TRANSPORTER"/>
    <property type="match status" value="1"/>
</dbReference>
<dbReference type="VEuPathDB" id="VectorBase:LDEU003594"/>
<evidence type="ECO:0000256" key="3">
    <source>
        <dbReference type="ARBA" id="ARBA00022448"/>
    </source>
</evidence>
<accession>A0A443SLN4</accession>
<feature type="transmembrane region" description="Helical" evidence="12">
    <location>
        <begin position="172"/>
        <end position="193"/>
    </location>
</feature>
<evidence type="ECO:0000313" key="14">
    <source>
        <dbReference type="Proteomes" id="UP000288716"/>
    </source>
</evidence>
<evidence type="ECO:0000256" key="9">
    <source>
        <dbReference type="ARBA" id="ARBA00023136"/>
    </source>
</evidence>
<keyword evidence="4" id="KW-1003">Cell membrane</keyword>
<feature type="transmembrane region" description="Helical" evidence="12">
    <location>
        <begin position="72"/>
        <end position="93"/>
    </location>
</feature>
<dbReference type="GO" id="GO:0005886">
    <property type="term" value="C:plasma membrane"/>
    <property type="evidence" value="ECO:0007669"/>
    <property type="project" value="UniProtKB-SubCell"/>
</dbReference>
<dbReference type="InterPro" id="IPR001734">
    <property type="entry name" value="Na/solute_symporter"/>
</dbReference>
<comment type="caution">
    <text evidence="13">The sequence shown here is derived from an EMBL/GenBank/DDBJ whole genome shotgun (WGS) entry which is preliminary data.</text>
</comment>
<dbReference type="STRING" id="299467.A0A443SLN4"/>
<keyword evidence="14" id="KW-1185">Reference proteome</keyword>
<evidence type="ECO:0000256" key="1">
    <source>
        <dbReference type="ARBA" id="ARBA00004651"/>
    </source>
</evidence>
<proteinExistence type="inferred from homology"/>
<reference evidence="13 14" key="1">
    <citation type="journal article" date="2018" name="Gigascience">
        <title>Genomes of trombidid mites reveal novel predicted allergens and laterally-transferred genes associated with secondary metabolism.</title>
        <authorList>
            <person name="Dong X."/>
            <person name="Chaisiri K."/>
            <person name="Xia D."/>
            <person name="Armstrong S.D."/>
            <person name="Fang Y."/>
            <person name="Donnelly M.J."/>
            <person name="Kadowaki T."/>
            <person name="McGarry J.W."/>
            <person name="Darby A.C."/>
            <person name="Makepeace B.L."/>
        </authorList>
    </citation>
    <scope>NUCLEOTIDE SEQUENCE [LARGE SCALE GENOMIC DNA]</scope>
    <source>
        <strain evidence="13">UoL-UT</strain>
    </source>
</reference>
<sequence length="336" mass="37408">MFVMTLTTFSGLLIFSKFHNCDPLSTRKVSSPDQLYPYYVVNLFLTRPGFTGFLVAAVYSSALRLTVNYVQFNFLILQLLLSTISSGINSMSSVTLEDFVKPFTKLSEKKTTLFIKLSAVLYGVITILLILIIEQMGNVLQAGIQVFGILASPILGLFILGIFVPFANKTGAFYGAIFGMVVSLWVGVCAVTYKPYVPRQPVSVEACIDLYQNATGIVYDLHNFTQSQNPSQLLIRNENIPSIYRISYLYFPVIGIVGTIVCGSLISIAIILLCKLRCYFPEKVNNYFAQFENNEINPKLLSPIANKLFSAIFKKKKETETSNDVHLPDTQQASSI</sequence>
<evidence type="ECO:0000256" key="4">
    <source>
        <dbReference type="ARBA" id="ARBA00022475"/>
    </source>
</evidence>
<feature type="transmembrane region" description="Helical" evidence="12">
    <location>
        <begin position="113"/>
        <end position="132"/>
    </location>
</feature>
<feature type="transmembrane region" description="Helical" evidence="12">
    <location>
        <begin position="36"/>
        <end position="60"/>
    </location>
</feature>
<dbReference type="PANTHER" id="PTHR42985:SF40">
    <property type="entry name" value="LD47995P-RELATED"/>
    <property type="match status" value="1"/>
</dbReference>
<keyword evidence="3" id="KW-0813">Transport</keyword>